<keyword evidence="2" id="KW-1133">Transmembrane helix</keyword>
<feature type="transmembrane region" description="Helical" evidence="2">
    <location>
        <begin position="247"/>
        <end position="276"/>
    </location>
</feature>
<evidence type="ECO:0000256" key="2">
    <source>
        <dbReference type="SAM" id="Phobius"/>
    </source>
</evidence>
<evidence type="ECO:0000313" key="3">
    <source>
        <dbReference type="EMBL" id="GGF27739.1"/>
    </source>
</evidence>
<feature type="transmembrane region" description="Helical" evidence="2">
    <location>
        <begin position="384"/>
        <end position="403"/>
    </location>
</feature>
<comment type="caution">
    <text evidence="3">The sequence shown here is derived from an EMBL/GenBank/DDBJ whole genome shotgun (WGS) entry which is preliminary data.</text>
</comment>
<dbReference type="SUPFAM" id="SSF48452">
    <property type="entry name" value="TPR-like"/>
    <property type="match status" value="1"/>
</dbReference>
<dbReference type="PANTHER" id="PTHR12558">
    <property type="entry name" value="CELL DIVISION CYCLE 16,23,27"/>
    <property type="match status" value="1"/>
</dbReference>
<dbReference type="EMBL" id="BMHT01000012">
    <property type="protein sequence ID" value="GGF27739.1"/>
    <property type="molecule type" value="Genomic_DNA"/>
</dbReference>
<dbReference type="Gene3D" id="1.25.40.10">
    <property type="entry name" value="Tetratricopeptide repeat domain"/>
    <property type="match status" value="1"/>
</dbReference>
<dbReference type="InterPro" id="IPR011990">
    <property type="entry name" value="TPR-like_helical_dom_sf"/>
</dbReference>
<keyword evidence="4" id="KW-1185">Reference proteome</keyword>
<dbReference type="RefSeq" id="WP_188816282.1">
    <property type="nucleotide sequence ID" value="NZ_BMHT01000012.1"/>
</dbReference>
<feature type="transmembrane region" description="Helical" evidence="2">
    <location>
        <begin position="305"/>
        <end position="321"/>
    </location>
</feature>
<protein>
    <recommendedName>
        <fullName evidence="5">Tetratricopeptide repeat protein</fullName>
    </recommendedName>
</protein>
<name>A0ABQ1UXG9_9BACT</name>
<dbReference type="PROSITE" id="PS50005">
    <property type="entry name" value="TPR"/>
    <property type="match status" value="2"/>
</dbReference>
<feature type="repeat" description="TPR" evidence="1">
    <location>
        <begin position="176"/>
        <end position="209"/>
    </location>
</feature>
<reference evidence="4" key="1">
    <citation type="journal article" date="2019" name="Int. J. Syst. Evol. Microbiol.">
        <title>The Global Catalogue of Microorganisms (GCM) 10K type strain sequencing project: providing services to taxonomists for standard genome sequencing and annotation.</title>
        <authorList>
            <consortium name="The Broad Institute Genomics Platform"/>
            <consortium name="The Broad Institute Genome Sequencing Center for Infectious Disease"/>
            <person name="Wu L."/>
            <person name="Ma J."/>
        </authorList>
    </citation>
    <scope>NUCLEOTIDE SEQUENCE [LARGE SCALE GENOMIC DNA]</scope>
    <source>
        <strain evidence="4">CGMCC 1.15197</strain>
    </source>
</reference>
<accession>A0ABQ1UXG9</accession>
<dbReference type="PANTHER" id="PTHR12558:SF13">
    <property type="entry name" value="CELL DIVISION CYCLE PROTEIN 27 HOMOLOG"/>
    <property type="match status" value="1"/>
</dbReference>
<keyword evidence="2" id="KW-0812">Transmembrane</keyword>
<keyword evidence="1" id="KW-0802">TPR repeat</keyword>
<sequence>MEHVSSHHWSERILLLLRQGRAPQAEQELRRILQADPTDALAHAWLGMCLLDQAKLEEGQSEAETAIHLAPEYDFAYYLLSLAHLRQHRQPAALVAIEHALALDPTDPNYYHTLGIIRFQRHQWQAALKAAESGLSYDPEHVDCLGLRARALTRLGRRDEAADALGRALHQDPDDAGTHADAGWVALETGKAKPALEHFRQALRLSPTSEYAREGLVEALKTQYWLYRNFMRFGYWSSSLSDGTRRALFLGLFVFTRFIPVLLPLYLVLVFMSWFADPLFNTLLRFNTYGRHALSQTQVRQSTQFSALLGVGVAALAASFFTKSDALNMLGMVAMGLLFPLVGTWRLAVPAQRRRSLWFGVTLAVLGLIAAGLAALHVGPPYESIFFGGFLIGTVLYIWFYALR</sequence>
<dbReference type="InterPro" id="IPR019734">
    <property type="entry name" value="TPR_rpt"/>
</dbReference>
<gene>
    <name evidence="3" type="ORF">GCM10011383_44290</name>
</gene>
<dbReference type="Pfam" id="PF14559">
    <property type="entry name" value="TPR_19"/>
    <property type="match status" value="2"/>
</dbReference>
<evidence type="ECO:0000256" key="1">
    <source>
        <dbReference type="PROSITE-ProRule" id="PRU00339"/>
    </source>
</evidence>
<dbReference type="SMART" id="SM00028">
    <property type="entry name" value="TPR"/>
    <property type="match status" value="6"/>
</dbReference>
<keyword evidence="2" id="KW-0472">Membrane</keyword>
<feature type="transmembrane region" description="Helical" evidence="2">
    <location>
        <begin position="327"/>
        <end position="345"/>
    </location>
</feature>
<evidence type="ECO:0008006" key="5">
    <source>
        <dbReference type="Google" id="ProtNLM"/>
    </source>
</evidence>
<feature type="transmembrane region" description="Helical" evidence="2">
    <location>
        <begin position="357"/>
        <end position="378"/>
    </location>
</feature>
<feature type="repeat" description="TPR" evidence="1">
    <location>
        <begin position="108"/>
        <end position="141"/>
    </location>
</feature>
<proteinExistence type="predicted"/>
<evidence type="ECO:0000313" key="4">
    <source>
        <dbReference type="Proteomes" id="UP000632273"/>
    </source>
</evidence>
<organism evidence="3 4">
    <name type="scientific">Hymenobacter cavernae</name>
    <dbReference type="NCBI Taxonomy" id="2044852"/>
    <lineage>
        <taxon>Bacteria</taxon>
        <taxon>Pseudomonadati</taxon>
        <taxon>Bacteroidota</taxon>
        <taxon>Cytophagia</taxon>
        <taxon>Cytophagales</taxon>
        <taxon>Hymenobacteraceae</taxon>
        <taxon>Hymenobacter</taxon>
    </lineage>
</organism>
<dbReference type="Proteomes" id="UP000632273">
    <property type="component" value="Unassembled WGS sequence"/>
</dbReference>